<evidence type="ECO:0008006" key="11">
    <source>
        <dbReference type="Google" id="ProtNLM"/>
    </source>
</evidence>
<keyword evidence="10" id="KW-1185">Reference proteome</keyword>
<evidence type="ECO:0000256" key="2">
    <source>
        <dbReference type="ARBA" id="ARBA00022617"/>
    </source>
</evidence>
<evidence type="ECO:0000313" key="9">
    <source>
        <dbReference type="EMBL" id="KAL0639996.1"/>
    </source>
</evidence>
<dbReference type="InterPro" id="IPR014314">
    <property type="entry name" value="Succ_DH_cytb556"/>
</dbReference>
<dbReference type="Proteomes" id="UP001447188">
    <property type="component" value="Unassembled WGS sequence"/>
</dbReference>
<dbReference type="SUPFAM" id="SSF81343">
    <property type="entry name" value="Fumarate reductase respiratory complex transmembrane subunits"/>
    <property type="match status" value="1"/>
</dbReference>
<keyword evidence="7 8" id="KW-0472">Membrane</keyword>
<keyword evidence="3 8" id="KW-0812">Transmembrane</keyword>
<dbReference type="InterPro" id="IPR018495">
    <property type="entry name" value="Succ_DH_cyt_bsu_CS"/>
</dbReference>
<evidence type="ECO:0000256" key="3">
    <source>
        <dbReference type="ARBA" id="ARBA00022692"/>
    </source>
</evidence>
<keyword evidence="2" id="KW-0349">Heme</keyword>
<feature type="transmembrane region" description="Helical" evidence="8">
    <location>
        <begin position="119"/>
        <end position="144"/>
    </location>
</feature>
<dbReference type="Pfam" id="PF01127">
    <property type="entry name" value="Sdh_cyt"/>
    <property type="match status" value="1"/>
</dbReference>
<name>A0ABR3GVL9_9PEZI</name>
<feature type="transmembrane region" description="Helical" evidence="8">
    <location>
        <begin position="88"/>
        <end position="107"/>
    </location>
</feature>
<evidence type="ECO:0000256" key="5">
    <source>
        <dbReference type="ARBA" id="ARBA00022989"/>
    </source>
</evidence>
<dbReference type="NCBIfam" id="TIGR02970">
    <property type="entry name" value="succ_dehyd_cytB"/>
    <property type="match status" value="1"/>
</dbReference>
<dbReference type="PANTHER" id="PTHR10978">
    <property type="entry name" value="SUCCINATE DEHYDROGENASE CYTOCHROME B560 SUBUNIT"/>
    <property type="match status" value="1"/>
</dbReference>
<reference evidence="9 10" key="1">
    <citation type="submission" date="2024-02" db="EMBL/GenBank/DDBJ databases">
        <title>Discinaceae phylogenomics.</title>
        <authorList>
            <person name="Dirks A.C."/>
            <person name="James T.Y."/>
        </authorList>
    </citation>
    <scope>NUCLEOTIDE SEQUENCE [LARGE SCALE GENOMIC DNA]</scope>
    <source>
        <strain evidence="9 10">ACD0624</strain>
    </source>
</reference>
<dbReference type="InterPro" id="IPR000701">
    <property type="entry name" value="SuccDH_FuR_B_TM-su"/>
</dbReference>
<evidence type="ECO:0000256" key="6">
    <source>
        <dbReference type="ARBA" id="ARBA00023004"/>
    </source>
</evidence>
<evidence type="ECO:0000256" key="8">
    <source>
        <dbReference type="SAM" id="Phobius"/>
    </source>
</evidence>
<sequence length="187" mass="19761">MFSSSTFRAASRLSMRQANPFLIKSTSPGASALSVLQTRSAATNTSENVTQDQAYSILVAQRKLRPVSPHLSIYQPQLTWYGSAANRVTGAAISGGVYVFALAYLASPALGLHVESASIAAAFGALPVAAKVGIKGMLALPFTYHSWNGIRHLVWDTGNALDMRGVYASGYAVLGLTTLSTAYLAFL</sequence>
<evidence type="ECO:0000256" key="1">
    <source>
        <dbReference type="ARBA" id="ARBA00004141"/>
    </source>
</evidence>
<comment type="caution">
    <text evidence="9">The sequence shown here is derived from an EMBL/GenBank/DDBJ whole genome shotgun (WGS) entry which is preliminary data.</text>
</comment>
<feature type="transmembrane region" description="Helical" evidence="8">
    <location>
        <begin position="165"/>
        <end position="186"/>
    </location>
</feature>
<comment type="subcellular location">
    <subcellularLocation>
        <location evidence="1">Membrane</location>
        <topology evidence="1">Multi-pass membrane protein</topology>
    </subcellularLocation>
</comment>
<dbReference type="PANTHER" id="PTHR10978:SF5">
    <property type="entry name" value="SUCCINATE DEHYDROGENASE CYTOCHROME B560 SUBUNIT, MITOCHONDRIAL"/>
    <property type="match status" value="1"/>
</dbReference>
<evidence type="ECO:0000256" key="4">
    <source>
        <dbReference type="ARBA" id="ARBA00022723"/>
    </source>
</evidence>
<gene>
    <name evidence="9" type="ORF">Q9L58_000824</name>
</gene>
<dbReference type="CDD" id="cd03499">
    <property type="entry name" value="SQR_TypeC_SdhC"/>
    <property type="match status" value="1"/>
</dbReference>
<keyword evidence="6" id="KW-0408">Iron</keyword>
<organism evidence="9 10">
    <name type="scientific">Discina gigas</name>
    <dbReference type="NCBI Taxonomy" id="1032678"/>
    <lineage>
        <taxon>Eukaryota</taxon>
        <taxon>Fungi</taxon>
        <taxon>Dikarya</taxon>
        <taxon>Ascomycota</taxon>
        <taxon>Pezizomycotina</taxon>
        <taxon>Pezizomycetes</taxon>
        <taxon>Pezizales</taxon>
        <taxon>Discinaceae</taxon>
        <taxon>Discina</taxon>
    </lineage>
</organism>
<accession>A0ABR3GVL9</accession>
<dbReference type="PROSITE" id="PS01001">
    <property type="entry name" value="SDH_CYT_2"/>
    <property type="match status" value="1"/>
</dbReference>
<proteinExistence type="predicted"/>
<dbReference type="InterPro" id="IPR034804">
    <property type="entry name" value="SQR/QFR_C/D"/>
</dbReference>
<evidence type="ECO:0000313" key="10">
    <source>
        <dbReference type="Proteomes" id="UP001447188"/>
    </source>
</evidence>
<keyword evidence="5 8" id="KW-1133">Transmembrane helix</keyword>
<dbReference type="Gene3D" id="1.20.1300.10">
    <property type="entry name" value="Fumarate reductase/succinate dehydrogenase, transmembrane subunit"/>
    <property type="match status" value="1"/>
</dbReference>
<evidence type="ECO:0000256" key="7">
    <source>
        <dbReference type="ARBA" id="ARBA00023136"/>
    </source>
</evidence>
<keyword evidence="4" id="KW-0479">Metal-binding</keyword>
<protein>
    <recommendedName>
        <fullName evidence="11">Succinate dehydrogenase subunit C</fullName>
    </recommendedName>
</protein>
<dbReference type="EMBL" id="JBBBZM010000006">
    <property type="protein sequence ID" value="KAL0639996.1"/>
    <property type="molecule type" value="Genomic_DNA"/>
</dbReference>